<comment type="similarity">
    <text evidence="2 7 8">Belongs to the peptidase C12 family.</text>
</comment>
<name>H0EXK3_GLAL7</name>
<dbReference type="PROSITE" id="PS52048">
    <property type="entry name" value="UCH_DOMAIN"/>
    <property type="match status" value="1"/>
</dbReference>
<dbReference type="InterPro" id="IPR057254">
    <property type="entry name" value="UCH_AS"/>
</dbReference>
<keyword evidence="12" id="KW-1185">Reference proteome</keyword>
<feature type="domain" description="UCH catalytic" evidence="10">
    <location>
        <begin position="18"/>
        <end position="244"/>
    </location>
</feature>
<organism evidence="11 12">
    <name type="scientific">Glarea lozoyensis (strain ATCC 74030 / MF5533)</name>
    <dbReference type="NCBI Taxonomy" id="1104152"/>
    <lineage>
        <taxon>Eukaryota</taxon>
        <taxon>Fungi</taxon>
        <taxon>Dikarya</taxon>
        <taxon>Ascomycota</taxon>
        <taxon>Pezizomycotina</taxon>
        <taxon>Leotiomycetes</taxon>
        <taxon>Helotiales</taxon>
        <taxon>Helotiaceae</taxon>
        <taxon>Glarea</taxon>
    </lineage>
</organism>
<comment type="caution">
    <text evidence="11">The sequence shown here is derived from an EMBL/GenBank/DDBJ whole genome shotgun (WGS) entry which is preliminary data.</text>
</comment>
<dbReference type="PROSITE" id="PS00140">
    <property type="entry name" value="UCH_1"/>
    <property type="match status" value="1"/>
</dbReference>
<dbReference type="MEROPS" id="C12.002"/>
<feature type="active site" description="Proton donor" evidence="7">
    <location>
        <position position="184"/>
    </location>
</feature>
<keyword evidence="3 7" id="KW-0645">Protease</keyword>
<feature type="site" description="Transition state stabilizer" evidence="7">
    <location>
        <position position="104"/>
    </location>
</feature>
<dbReference type="Gene3D" id="3.40.532.10">
    <property type="entry name" value="Peptidase C12, ubiquitin carboxyl-terminal hydrolase"/>
    <property type="match status" value="1"/>
</dbReference>
<evidence type="ECO:0000256" key="9">
    <source>
        <dbReference type="SAM" id="MobiDB-lite"/>
    </source>
</evidence>
<evidence type="ECO:0000256" key="7">
    <source>
        <dbReference type="PROSITE-ProRule" id="PRU01393"/>
    </source>
</evidence>
<dbReference type="InParanoid" id="H0EXK3"/>
<dbReference type="Proteomes" id="UP000005446">
    <property type="component" value="Unassembled WGS sequence"/>
</dbReference>
<evidence type="ECO:0000256" key="3">
    <source>
        <dbReference type="ARBA" id="ARBA00022670"/>
    </source>
</evidence>
<feature type="compositionally biased region" description="Polar residues" evidence="9">
    <location>
        <begin position="250"/>
        <end position="298"/>
    </location>
</feature>
<keyword evidence="5 7" id="KW-0378">Hydrolase</keyword>
<dbReference type="PANTHER" id="PTHR10589:SF17">
    <property type="entry name" value="UBIQUITIN CARBOXYL-TERMINAL HYDROLASE"/>
    <property type="match status" value="1"/>
</dbReference>
<evidence type="ECO:0000256" key="6">
    <source>
        <dbReference type="ARBA" id="ARBA00022807"/>
    </source>
</evidence>
<evidence type="ECO:0000259" key="10">
    <source>
        <dbReference type="PROSITE" id="PS52048"/>
    </source>
</evidence>
<dbReference type="GO" id="GO:0004843">
    <property type="term" value="F:cysteine-type deubiquitinase activity"/>
    <property type="evidence" value="ECO:0007669"/>
    <property type="project" value="UniProtKB-UniRule"/>
</dbReference>
<dbReference type="Pfam" id="PF01088">
    <property type="entry name" value="Peptidase_C12"/>
    <property type="match status" value="1"/>
</dbReference>
<dbReference type="InterPro" id="IPR038765">
    <property type="entry name" value="Papain-like_cys_pep_sf"/>
</dbReference>
<accession>H0EXK3</accession>
<dbReference type="GO" id="GO:0005737">
    <property type="term" value="C:cytoplasm"/>
    <property type="evidence" value="ECO:0007669"/>
    <property type="project" value="TreeGrafter"/>
</dbReference>
<dbReference type="InterPro" id="IPR036959">
    <property type="entry name" value="Peptidase_C12_UCH_sf"/>
</dbReference>
<dbReference type="EC" id="3.4.19.12" evidence="8"/>
<reference evidence="11 12" key="1">
    <citation type="journal article" date="2012" name="Eukaryot. Cell">
        <title>Genome sequence of the fungus Glarea lozoyensis: the first genome sequence of a species from the Helotiaceae family.</title>
        <authorList>
            <person name="Youssar L."/>
            <person name="Gruening B.A."/>
            <person name="Erxleben A."/>
            <person name="Guenther S."/>
            <person name="Huettel W."/>
        </authorList>
    </citation>
    <scope>NUCLEOTIDE SEQUENCE [LARGE SCALE GENOMIC DNA]</scope>
    <source>
        <strain evidence="12">ATCC 74030 / MF5533</strain>
    </source>
</reference>
<keyword evidence="6 7" id="KW-0788">Thiol protease</keyword>
<gene>
    <name evidence="11" type="ORF">M7I_7539</name>
</gene>
<dbReference type="InterPro" id="IPR001578">
    <property type="entry name" value="Peptidase_C12_UCH"/>
</dbReference>
<dbReference type="FunFam" id="3.40.532.10:FF:000008">
    <property type="entry name" value="Ubiquitin carboxyl-terminal hydrolase"/>
    <property type="match status" value="1"/>
</dbReference>
<dbReference type="SUPFAM" id="SSF54001">
    <property type="entry name" value="Cysteine proteinases"/>
    <property type="match status" value="1"/>
</dbReference>
<sequence length="304" mass="33439">MAETQEFDNPDVPTGRKAFVPLENNPEVMSSLVHKLGLSSTLSFHDVWSIDDPEMLAFVPRPASALLLVFPVSKTYETYRMEEDKSNKEYEGKGGEEPVIWYKQTIRNACGLIGVLHAVSNGTAKDFITPGSDLRKLVDDATPLGPIERADLLYNSQALESAHQGAASQGQSDRPDAEDNVDLHYVCFIKDAKNNLWEMDGRRKGPINRGNIGEEDVLSEKALDLGARPFFKREAAAGAVAPADDKTGAQAEQYTKGSLDESQLDPSSPFNQFNTWFTLAQKSSVHQPETQLGNQPESQGRGKQ</sequence>
<evidence type="ECO:0000256" key="1">
    <source>
        <dbReference type="ARBA" id="ARBA00000707"/>
    </source>
</evidence>
<keyword evidence="4 7" id="KW-0833">Ubl conjugation pathway</keyword>
<feature type="active site" description="Nucleophile" evidence="7">
    <location>
        <position position="110"/>
    </location>
</feature>
<dbReference type="PANTHER" id="PTHR10589">
    <property type="entry name" value="UBIQUITIN CARBOXYL-TERMINAL HYDROLASE"/>
    <property type="match status" value="1"/>
</dbReference>
<evidence type="ECO:0000313" key="12">
    <source>
        <dbReference type="Proteomes" id="UP000005446"/>
    </source>
</evidence>
<dbReference type="CDD" id="cd09616">
    <property type="entry name" value="Peptidase_C12_UCH_L1_L3"/>
    <property type="match status" value="1"/>
</dbReference>
<feature type="site" description="Important for enzyme activity" evidence="7">
    <location>
        <position position="200"/>
    </location>
</feature>
<proteinExistence type="inferred from homology"/>
<comment type="catalytic activity">
    <reaction evidence="1 7 8">
        <text>Thiol-dependent hydrolysis of ester, thioester, amide, peptide and isopeptide bonds formed by the C-terminal Gly of ubiquitin (a 76-residue protein attached to proteins as an intracellular targeting signal).</text>
        <dbReference type="EC" id="3.4.19.12"/>
    </reaction>
</comment>
<dbReference type="AlphaFoldDB" id="H0EXK3"/>
<evidence type="ECO:0000256" key="5">
    <source>
        <dbReference type="ARBA" id="ARBA00022801"/>
    </source>
</evidence>
<evidence type="ECO:0000313" key="11">
    <source>
        <dbReference type="EMBL" id="EHK96736.1"/>
    </source>
</evidence>
<feature type="region of interest" description="Disordered" evidence="9">
    <location>
        <begin position="238"/>
        <end position="304"/>
    </location>
</feature>
<protein>
    <recommendedName>
        <fullName evidence="8">Ubiquitin carboxyl-terminal hydrolase</fullName>
        <ecNumber evidence="8">3.4.19.12</ecNumber>
    </recommendedName>
</protein>
<dbReference type="OrthoDB" id="427186at2759"/>
<dbReference type="GO" id="GO:0016579">
    <property type="term" value="P:protein deubiquitination"/>
    <property type="evidence" value="ECO:0007669"/>
    <property type="project" value="TreeGrafter"/>
</dbReference>
<evidence type="ECO:0000256" key="4">
    <source>
        <dbReference type="ARBA" id="ARBA00022786"/>
    </source>
</evidence>
<dbReference type="GO" id="GO:0006511">
    <property type="term" value="P:ubiquitin-dependent protein catabolic process"/>
    <property type="evidence" value="ECO:0007669"/>
    <property type="project" value="UniProtKB-UniRule"/>
</dbReference>
<evidence type="ECO:0000256" key="8">
    <source>
        <dbReference type="RuleBase" id="RU361215"/>
    </source>
</evidence>
<dbReference type="HOGENOM" id="CLU_054406_0_0_1"/>
<evidence type="ECO:0000256" key="2">
    <source>
        <dbReference type="ARBA" id="ARBA00009326"/>
    </source>
</evidence>
<dbReference type="PRINTS" id="PR00707">
    <property type="entry name" value="UBCTHYDRLASE"/>
</dbReference>
<dbReference type="FunCoup" id="H0EXK3">
    <property type="interactions" value="358"/>
</dbReference>
<dbReference type="EMBL" id="AGUE01000227">
    <property type="protein sequence ID" value="EHK96736.1"/>
    <property type="molecule type" value="Genomic_DNA"/>
</dbReference>